<accession>A0A6G0JDW7</accession>
<proteinExistence type="predicted"/>
<evidence type="ECO:0000313" key="2">
    <source>
        <dbReference type="Proteomes" id="UP000488956"/>
    </source>
</evidence>
<dbReference type="Proteomes" id="UP000488956">
    <property type="component" value="Unassembled WGS sequence"/>
</dbReference>
<evidence type="ECO:0000313" key="1">
    <source>
        <dbReference type="EMBL" id="KAE9053303.1"/>
    </source>
</evidence>
<sequence>MIGTILSSACIGLLSTSRGQTGVVAPLVPATTPSRTEPWLVMSPPLPETGLCMSTVCHAANGSLPALRKCWNCPWHCLHERGSSR</sequence>
<dbReference type="EMBL" id="QXFX01011238">
    <property type="protein sequence ID" value="KAE9053303.1"/>
    <property type="molecule type" value="Genomic_DNA"/>
</dbReference>
<protein>
    <submittedName>
        <fullName evidence="1">Uncharacterized protein</fullName>
    </submittedName>
</protein>
<dbReference type="AlphaFoldDB" id="A0A6G0JDW7"/>
<comment type="caution">
    <text evidence="1">The sequence shown here is derived from an EMBL/GenBank/DDBJ whole genome shotgun (WGS) entry which is preliminary data.</text>
</comment>
<organism evidence="1 2">
    <name type="scientific">Phytophthora fragariae</name>
    <dbReference type="NCBI Taxonomy" id="53985"/>
    <lineage>
        <taxon>Eukaryota</taxon>
        <taxon>Sar</taxon>
        <taxon>Stramenopiles</taxon>
        <taxon>Oomycota</taxon>
        <taxon>Peronosporomycetes</taxon>
        <taxon>Peronosporales</taxon>
        <taxon>Peronosporaceae</taxon>
        <taxon>Phytophthora</taxon>
    </lineage>
</organism>
<name>A0A6G0JDW7_9STRA</name>
<gene>
    <name evidence="1" type="ORF">PF010_g32963</name>
</gene>
<reference evidence="1 2" key="1">
    <citation type="submission" date="2018-09" db="EMBL/GenBank/DDBJ databases">
        <title>Genomic investigation of the strawberry pathogen Phytophthora fragariae indicates pathogenicity is determined by transcriptional variation in three key races.</title>
        <authorList>
            <person name="Adams T.M."/>
            <person name="Armitage A.D."/>
            <person name="Sobczyk M.K."/>
            <person name="Bates H.J."/>
            <person name="Dunwell J.M."/>
            <person name="Nellist C.F."/>
            <person name="Harrison R.J."/>
        </authorList>
    </citation>
    <scope>NUCLEOTIDE SEQUENCE [LARGE SCALE GENOMIC DNA]</scope>
    <source>
        <strain evidence="1 2">ONT-3</strain>
    </source>
</reference>